<keyword evidence="5" id="KW-0325">Glycoprotein</keyword>
<dbReference type="KEGG" id="nai:NECAME_16734"/>
<dbReference type="InterPro" id="IPR029058">
    <property type="entry name" value="AB_hydrolase_fold"/>
</dbReference>
<keyword evidence="7" id="KW-1185">Reference proteome</keyword>
<reference evidence="7" key="1">
    <citation type="journal article" date="2014" name="Nat. Genet.">
        <title>Genome of the human hookworm Necator americanus.</title>
        <authorList>
            <person name="Tang Y.T."/>
            <person name="Gao X."/>
            <person name="Rosa B.A."/>
            <person name="Abubucker S."/>
            <person name="Hallsworth-Pepin K."/>
            <person name="Martin J."/>
            <person name="Tyagi R."/>
            <person name="Heizer E."/>
            <person name="Zhang X."/>
            <person name="Bhonagiri-Palsikar V."/>
            <person name="Minx P."/>
            <person name="Warren W.C."/>
            <person name="Wang Q."/>
            <person name="Zhan B."/>
            <person name="Hotez P.J."/>
            <person name="Sternberg P.W."/>
            <person name="Dougall A."/>
            <person name="Gaze S.T."/>
            <person name="Mulvenna J."/>
            <person name="Sotillo J."/>
            <person name="Ranganathan S."/>
            <person name="Rabelo E.M."/>
            <person name="Wilson R.K."/>
            <person name="Felgner P.L."/>
            <person name="Bethony J."/>
            <person name="Hawdon J.M."/>
            <person name="Gasser R.B."/>
            <person name="Loukas A."/>
            <person name="Mitreva M."/>
        </authorList>
    </citation>
    <scope>NUCLEOTIDE SEQUENCE [LARGE SCALE GENOMIC DNA]</scope>
</reference>
<dbReference type="InterPro" id="IPR008758">
    <property type="entry name" value="Peptidase_S28"/>
</dbReference>
<sequence length="180" mass="20050">MIAVDVLFTRVCADTFGEQYTAVMVQKNIDRINELYGGKDYYKGTNVVIPNGSIDPWHALGKYSSDDPSVIWYLINGLFPVLRQMRNRTAHCADMYPSRPQDLPDLIEARKITEDNIANWLKQASTRTWTISTSTVVTASSTLTSFAESTTLPMIPADSTSPTTISKHSPTLIGRILISF</sequence>
<proteinExistence type="inferred from homology"/>
<dbReference type="PANTHER" id="PTHR11010">
    <property type="entry name" value="PROTEASE S28 PRO-X CARBOXYPEPTIDASE-RELATED"/>
    <property type="match status" value="1"/>
</dbReference>
<name>W2TU26_NECAM</name>
<dbReference type="PANTHER" id="PTHR11010:SF105">
    <property type="entry name" value="PEPTIDASE S28-RELATED"/>
    <property type="match status" value="1"/>
</dbReference>
<comment type="similarity">
    <text evidence="1">Belongs to the peptidase S28 family.</text>
</comment>
<organism evidence="6 7">
    <name type="scientific">Necator americanus</name>
    <name type="common">Human hookworm</name>
    <dbReference type="NCBI Taxonomy" id="51031"/>
    <lineage>
        <taxon>Eukaryota</taxon>
        <taxon>Metazoa</taxon>
        <taxon>Ecdysozoa</taxon>
        <taxon>Nematoda</taxon>
        <taxon>Chromadorea</taxon>
        <taxon>Rhabditida</taxon>
        <taxon>Rhabditina</taxon>
        <taxon>Rhabditomorpha</taxon>
        <taxon>Strongyloidea</taxon>
        <taxon>Ancylostomatidae</taxon>
        <taxon>Bunostominae</taxon>
        <taxon>Necator</taxon>
    </lineage>
</organism>
<dbReference type="Gene3D" id="3.40.50.1820">
    <property type="entry name" value="alpha/beta hydrolase"/>
    <property type="match status" value="1"/>
</dbReference>
<dbReference type="EMBL" id="KI657709">
    <property type="protein sequence ID" value="ETN85590.1"/>
    <property type="molecule type" value="Genomic_DNA"/>
</dbReference>
<dbReference type="GO" id="GO:0008239">
    <property type="term" value="F:dipeptidyl-peptidase activity"/>
    <property type="evidence" value="ECO:0007669"/>
    <property type="project" value="TreeGrafter"/>
</dbReference>
<gene>
    <name evidence="6" type="ORF">NECAME_16734</name>
</gene>
<dbReference type="OrthoDB" id="1735038at2759"/>
<dbReference type="AlphaFoldDB" id="W2TU26"/>
<dbReference type="GO" id="GO:0070008">
    <property type="term" value="F:serine-type exopeptidase activity"/>
    <property type="evidence" value="ECO:0007669"/>
    <property type="project" value="InterPro"/>
</dbReference>
<evidence type="ECO:0000313" key="6">
    <source>
        <dbReference type="EMBL" id="ETN85590.1"/>
    </source>
</evidence>
<dbReference type="GO" id="GO:0006508">
    <property type="term" value="P:proteolysis"/>
    <property type="evidence" value="ECO:0007669"/>
    <property type="project" value="UniProtKB-KW"/>
</dbReference>
<evidence type="ECO:0000256" key="4">
    <source>
        <dbReference type="ARBA" id="ARBA00022801"/>
    </source>
</evidence>
<protein>
    <submittedName>
        <fullName evidence="6">Uncharacterized protein</fullName>
    </submittedName>
</protein>
<keyword evidence="4" id="KW-0378">Hydrolase</keyword>
<evidence type="ECO:0000256" key="2">
    <source>
        <dbReference type="ARBA" id="ARBA00022670"/>
    </source>
</evidence>
<evidence type="ECO:0000256" key="1">
    <source>
        <dbReference type="ARBA" id="ARBA00011079"/>
    </source>
</evidence>
<keyword evidence="2" id="KW-0645">Protease</keyword>
<evidence type="ECO:0000313" key="7">
    <source>
        <dbReference type="Proteomes" id="UP000053676"/>
    </source>
</evidence>
<dbReference type="Proteomes" id="UP000053676">
    <property type="component" value="Unassembled WGS sequence"/>
</dbReference>
<dbReference type="Pfam" id="PF05577">
    <property type="entry name" value="Peptidase_S28"/>
    <property type="match status" value="1"/>
</dbReference>
<evidence type="ECO:0000256" key="5">
    <source>
        <dbReference type="ARBA" id="ARBA00023180"/>
    </source>
</evidence>
<accession>W2TU26</accession>
<keyword evidence="3" id="KW-0732">Signal</keyword>
<evidence type="ECO:0000256" key="3">
    <source>
        <dbReference type="ARBA" id="ARBA00022729"/>
    </source>
</evidence>